<dbReference type="EMBL" id="CP127173">
    <property type="protein sequence ID" value="WIV57978.1"/>
    <property type="molecule type" value="Genomic_DNA"/>
</dbReference>
<keyword evidence="3" id="KW-1185">Reference proteome</keyword>
<feature type="chain" id="PRO_5047549392" evidence="1">
    <location>
        <begin position="27"/>
        <end position="141"/>
    </location>
</feature>
<feature type="signal peptide" evidence="1">
    <location>
        <begin position="1"/>
        <end position="26"/>
    </location>
</feature>
<dbReference type="Proteomes" id="UP001227101">
    <property type="component" value="Chromosome"/>
</dbReference>
<evidence type="ECO:0000313" key="2">
    <source>
        <dbReference type="EMBL" id="WIV57978.1"/>
    </source>
</evidence>
<dbReference type="InterPro" id="IPR021224">
    <property type="entry name" value="DUF2690"/>
</dbReference>
<organism evidence="2 3">
    <name type="scientific">Amycolatopsis nalaikhensis</name>
    <dbReference type="NCBI Taxonomy" id="715472"/>
    <lineage>
        <taxon>Bacteria</taxon>
        <taxon>Bacillati</taxon>
        <taxon>Actinomycetota</taxon>
        <taxon>Actinomycetes</taxon>
        <taxon>Pseudonocardiales</taxon>
        <taxon>Pseudonocardiaceae</taxon>
        <taxon>Amycolatopsis</taxon>
    </lineage>
</organism>
<evidence type="ECO:0000256" key="1">
    <source>
        <dbReference type="SAM" id="SignalP"/>
    </source>
</evidence>
<keyword evidence="1" id="KW-0732">Signal</keyword>
<accession>A0ABY8XQU4</accession>
<evidence type="ECO:0000313" key="3">
    <source>
        <dbReference type="Proteomes" id="UP001227101"/>
    </source>
</evidence>
<name>A0ABY8XQU4_9PSEU</name>
<dbReference type="RefSeq" id="WP_285455298.1">
    <property type="nucleotide sequence ID" value="NZ_CP127173.1"/>
</dbReference>
<reference evidence="2 3" key="1">
    <citation type="submission" date="2023-06" db="EMBL/GenBank/DDBJ databases">
        <authorList>
            <person name="Oyuntsetseg B."/>
            <person name="Kim S.B."/>
        </authorList>
    </citation>
    <scope>NUCLEOTIDE SEQUENCE [LARGE SCALE GENOMIC DNA]</scope>
    <source>
        <strain evidence="2 3">2-2</strain>
    </source>
</reference>
<proteinExistence type="predicted"/>
<sequence length="141" mass="14880">MKSKISGIVLATLAGAALFVAPSVEASASTQSVGCYGDYCSGQDPMAMNCAADAYTVASAGVYGTYGQQYVEIRWSPTCKTNWARANFPTGNIKAVQETGYTAGYGDSNGSVSWSRMIYSPVLRVKAVIWGAWGVTETAYV</sequence>
<dbReference type="Pfam" id="PF10901">
    <property type="entry name" value="DUF2690"/>
    <property type="match status" value="1"/>
</dbReference>
<protein>
    <submittedName>
        <fullName evidence="2">DUF2690 domain-containing protein</fullName>
    </submittedName>
</protein>
<gene>
    <name evidence="2" type="ORF">QP939_04690</name>
</gene>